<dbReference type="PROSITE" id="PS51898">
    <property type="entry name" value="TYR_RECOMBINASE"/>
    <property type="match status" value="1"/>
</dbReference>
<proteinExistence type="predicted"/>
<dbReference type="InterPro" id="IPR002104">
    <property type="entry name" value="Integrase_catalytic"/>
</dbReference>
<dbReference type="SUPFAM" id="SSF56349">
    <property type="entry name" value="DNA breaking-rejoining enzymes"/>
    <property type="match status" value="1"/>
</dbReference>
<sequence>MEKLIELVTVRAKVLSDATGAISEIPVILTSDGPFLPLVDYILWRQHDRSLSWMRKVVHDVALLLRYIKANACLPVDSESLFHSFIQRLYSGTVGPDGSDPSGLYWKPENHRVIGNILTRLTDFSCWLADRQGGNVLNPLRSASTYDEMVAIAASMARKDRAFLGHIRRSISPAQAEASRSTLARRSPKVSVSDDAVAFPEKHFEDLLLRGFRLVRGSGHDPLQSRLNIRDCLITLLMHGAGFRLSECFHLWVNDVKSNPLDPSSAQVRIHHPSLGEAPDDWLDERGRPIKCNRAAYLAGKFAMKPRNELMNTSYAGWKDPNLDGNYYMEAYWFQPELGKLFLLLWKTYLNELIHLPRVHPYAFVVHKNGTAGDMYSIDNYKQAHQRAISRIGLIPSKASGTTPHAHRHAYGRRLMRSGVSPQVKQRALHHKSIASQAIYTAPSATDVSNALNAATHTLDLLAAEGRHVEPAFDLKKLLAYGFEDVDPDGLLSGPNPKLR</sequence>
<evidence type="ECO:0000313" key="4">
    <source>
        <dbReference type="Proteomes" id="UP000657372"/>
    </source>
</evidence>
<dbReference type="Pfam" id="PF00589">
    <property type="entry name" value="Phage_integrase"/>
    <property type="match status" value="1"/>
</dbReference>
<dbReference type="CDD" id="cd00397">
    <property type="entry name" value="DNA_BRE_C"/>
    <property type="match status" value="1"/>
</dbReference>
<dbReference type="InterPro" id="IPR011010">
    <property type="entry name" value="DNA_brk_join_enz"/>
</dbReference>
<dbReference type="InterPro" id="IPR013762">
    <property type="entry name" value="Integrase-like_cat_sf"/>
</dbReference>
<name>A0ABS0EMI8_9BURK</name>
<comment type="caution">
    <text evidence="3">The sequence shown here is derived from an EMBL/GenBank/DDBJ whole genome shotgun (WGS) entry which is preliminary data.</text>
</comment>
<evidence type="ECO:0000259" key="2">
    <source>
        <dbReference type="PROSITE" id="PS51898"/>
    </source>
</evidence>
<evidence type="ECO:0000256" key="1">
    <source>
        <dbReference type="ARBA" id="ARBA00023172"/>
    </source>
</evidence>
<dbReference type="Gene3D" id="1.10.443.10">
    <property type="entry name" value="Intergrase catalytic core"/>
    <property type="match status" value="1"/>
</dbReference>
<gene>
    <name evidence="3" type="ORF">IXC47_00035</name>
</gene>
<dbReference type="Proteomes" id="UP000657372">
    <property type="component" value="Unassembled WGS sequence"/>
</dbReference>
<organism evidence="3 4">
    <name type="scientific">Herminiimonas contaminans</name>
    <dbReference type="NCBI Taxonomy" id="1111140"/>
    <lineage>
        <taxon>Bacteria</taxon>
        <taxon>Pseudomonadati</taxon>
        <taxon>Pseudomonadota</taxon>
        <taxon>Betaproteobacteria</taxon>
        <taxon>Burkholderiales</taxon>
        <taxon>Oxalobacteraceae</taxon>
        <taxon>Herminiimonas</taxon>
    </lineage>
</organism>
<keyword evidence="1" id="KW-0233">DNA recombination</keyword>
<dbReference type="EMBL" id="JADOEL010000001">
    <property type="protein sequence ID" value="MBF8176062.1"/>
    <property type="molecule type" value="Genomic_DNA"/>
</dbReference>
<accession>A0ABS0EMI8</accession>
<keyword evidence="4" id="KW-1185">Reference proteome</keyword>
<dbReference type="NCBIfam" id="NF040693">
    <property type="entry name" value="recomb_GmtY"/>
    <property type="match status" value="1"/>
</dbReference>
<evidence type="ECO:0000313" key="3">
    <source>
        <dbReference type="EMBL" id="MBF8176062.1"/>
    </source>
</evidence>
<dbReference type="RefSeq" id="WP_195874338.1">
    <property type="nucleotide sequence ID" value="NZ_JADOEL010000001.1"/>
</dbReference>
<protein>
    <submittedName>
        <fullName evidence="3">Site-specific integrase</fullName>
    </submittedName>
</protein>
<feature type="domain" description="Tyr recombinase" evidence="2">
    <location>
        <begin position="200"/>
        <end position="453"/>
    </location>
</feature>
<reference evidence="3 4" key="1">
    <citation type="submission" date="2020-11" db="EMBL/GenBank/DDBJ databases">
        <title>WGS of Herminiimonas contaminans strain Marseille-Q4544 isolated from planarians Schmidtea mediterranea.</title>
        <authorList>
            <person name="Kangale L."/>
        </authorList>
    </citation>
    <scope>NUCLEOTIDE SEQUENCE [LARGE SCALE GENOMIC DNA]</scope>
    <source>
        <strain evidence="3 4">Marseille-Q4544</strain>
    </source>
</reference>